<dbReference type="InterPro" id="IPR029024">
    <property type="entry name" value="TerB-like"/>
</dbReference>
<keyword evidence="3" id="KW-1185">Reference proteome</keyword>
<evidence type="ECO:0000313" key="2">
    <source>
        <dbReference type="EMBL" id="MBZ9568182.1"/>
    </source>
</evidence>
<proteinExistence type="predicted"/>
<comment type="caution">
    <text evidence="2">The sequence shown here is derived from an EMBL/GenBank/DDBJ whole genome shotgun (WGS) entry which is preliminary data.</text>
</comment>
<evidence type="ECO:0000259" key="1">
    <source>
        <dbReference type="Pfam" id="PF05099"/>
    </source>
</evidence>
<protein>
    <submittedName>
        <fullName evidence="2">TerB family tellurite resistance protein</fullName>
    </submittedName>
</protein>
<name>A0ABS7WZY0_9GAMM</name>
<dbReference type="InterPro" id="IPR007791">
    <property type="entry name" value="DjlA_N"/>
</dbReference>
<dbReference type="RefSeq" id="WP_163649338.1">
    <property type="nucleotide sequence ID" value="NZ_JAGXFD010000001.1"/>
</dbReference>
<sequence length="157" mass="17977">MLEAIQQFFQRALAVPEGSDSRRHRLTLELATAALLCEIVRADHHDDVSELEALHGMLKARFALTDEAVDELMTLARAEAEQAVDHFQFVHLVNAHYGYADKVELVELMWRLAYADASLDAHEEHRIRKLADLLFVRHSDFIHAKVRVQREQGITVL</sequence>
<feature type="domain" description="Co-chaperone DjlA N-terminal" evidence="1">
    <location>
        <begin position="29"/>
        <end position="145"/>
    </location>
</feature>
<dbReference type="SUPFAM" id="SSF158682">
    <property type="entry name" value="TerB-like"/>
    <property type="match status" value="1"/>
</dbReference>
<reference evidence="2 3" key="1">
    <citation type="submission" date="2021-05" db="EMBL/GenBank/DDBJ databases">
        <title>Petroleum and Energy Research Collection (APPE): ex situ preservation of microbial diversity associated with the oil industry and exploitation of its biotechnological potential.</title>
        <authorList>
            <person name="Paixao C.T.M."/>
            <person name="Gomes M.B."/>
            <person name="Oliveira V.M."/>
        </authorList>
    </citation>
    <scope>NUCLEOTIDE SEQUENCE [LARGE SCALE GENOMIC DNA]</scope>
    <source>
        <strain evidence="2 3">LIT2</strain>
    </source>
</reference>
<dbReference type="EMBL" id="JAGXFD010000001">
    <property type="protein sequence ID" value="MBZ9568182.1"/>
    <property type="molecule type" value="Genomic_DNA"/>
</dbReference>
<organism evidence="2 3">
    <name type="scientific">Modicisalibacter tunisiensis</name>
    <dbReference type="NCBI Taxonomy" id="390637"/>
    <lineage>
        <taxon>Bacteria</taxon>
        <taxon>Pseudomonadati</taxon>
        <taxon>Pseudomonadota</taxon>
        <taxon>Gammaproteobacteria</taxon>
        <taxon>Oceanospirillales</taxon>
        <taxon>Halomonadaceae</taxon>
        <taxon>Modicisalibacter</taxon>
    </lineage>
</organism>
<gene>
    <name evidence="2" type="ORF">KGQ91_10910</name>
</gene>
<dbReference type="CDD" id="cd07313">
    <property type="entry name" value="terB_like_2"/>
    <property type="match status" value="1"/>
</dbReference>
<dbReference type="Gene3D" id="1.10.3680.10">
    <property type="entry name" value="TerB-like"/>
    <property type="match status" value="1"/>
</dbReference>
<dbReference type="Proteomes" id="UP001319883">
    <property type="component" value="Unassembled WGS sequence"/>
</dbReference>
<evidence type="ECO:0000313" key="3">
    <source>
        <dbReference type="Proteomes" id="UP001319883"/>
    </source>
</evidence>
<dbReference type="Pfam" id="PF05099">
    <property type="entry name" value="TerB"/>
    <property type="match status" value="1"/>
</dbReference>
<accession>A0ABS7WZY0</accession>